<sequence>MASLPVIHLKATSPQNATITDDPYETTATLYTFLRSLPSVAEREMAFQPFIESLHAAPSSGRSALMRKPNHRLVQLLETVAVDGVFRYPPRIIPGLTRHSGQWVRRLGYDDGGIRYSTPSKEQQSIYGVSGPAGKVGASSPSSVTPTPSMPQVIRAADLQQFANPYSAYEAQHGQQAGRATEEHDGAENVAEQRKDEGEEHLQYSGSTQAPEELPGEHAVQPYRSYLSAEVSALTPTESDAREHESSGKSENPGEMRDRPNFHSASFTDGVHPVLELIARQVEQSTSQSRDEGSAQQSQQPASPSPPSASLDERIRHKIFRITSRLDEAAEEVSAAMREKEAAEQMWSPYYSRLKTSMSFVEELQQRLGSAISLYQLQRYERETLQQARVAVQMEALSLKLVLRDVSSLLTDAVEMSDPALGQSIEDEELIERLREVLHPSEDAAADA</sequence>
<protein>
    <submittedName>
        <fullName evidence="2">Uncharacterized protein</fullName>
    </submittedName>
</protein>
<dbReference type="OMA" id="ALERNFW"/>
<accession>A0A0N1IK58</accession>
<evidence type="ECO:0000256" key="1">
    <source>
        <dbReference type="SAM" id="MobiDB-lite"/>
    </source>
</evidence>
<feature type="region of interest" description="Disordered" evidence="1">
    <location>
        <begin position="170"/>
        <end position="215"/>
    </location>
</feature>
<name>A0A0N1IK58_LEPSE</name>
<evidence type="ECO:0000313" key="2">
    <source>
        <dbReference type="EMBL" id="KPI85884.1"/>
    </source>
</evidence>
<dbReference type="EMBL" id="LJSK01000160">
    <property type="protein sequence ID" value="KPI85884.1"/>
    <property type="molecule type" value="Genomic_DNA"/>
</dbReference>
<dbReference type="AlphaFoldDB" id="A0A0N1IK58"/>
<feature type="compositionally biased region" description="Polar residues" evidence="1">
    <location>
        <begin position="117"/>
        <end position="127"/>
    </location>
</feature>
<feature type="compositionally biased region" description="Basic and acidic residues" evidence="1">
    <location>
        <begin position="180"/>
        <end position="202"/>
    </location>
</feature>
<feature type="region of interest" description="Disordered" evidence="1">
    <location>
        <begin position="283"/>
        <end position="314"/>
    </location>
</feature>
<dbReference type="Proteomes" id="UP000038009">
    <property type="component" value="Unassembled WGS sequence"/>
</dbReference>
<feature type="compositionally biased region" description="Basic and acidic residues" evidence="1">
    <location>
        <begin position="239"/>
        <end position="261"/>
    </location>
</feature>
<dbReference type="VEuPathDB" id="TriTrypDB:Lsey_0160_0180"/>
<gene>
    <name evidence="2" type="ORF">ABL78_5065</name>
</gene>
<keyword evidence="3" id="KW-1185">Reference proteome</keyword>
<organism evidence="2 3">
    <name type="scientific">Leptomonas seymouri</name>
    <dbReference type="NCBI Taxonomy" id="5684"/>
    <lineage>
        <taxon>Eukaryota</taxon>
        <taxon>Discoba</taxon>
        <taxon>Euglenozoa</taxon>
        <taxon>Kinetoplastea</taxon>
        <taxon>Metakinetoplastina</taxon>
        <taxon>Trypanosomatida</taxon>
        <taxon>Trypanosomatidae</taxon>
        <taxon>Leishmaniinae</taxon>
        <taxon>Leptomonas</taxon>
    </lineage>
</organism>
<reference evidence="2 3" key="1">
    <citation type="journal article" date="2015" name="PLoS Pathog.">
        <title>Leptomonas seymouri: Adaptations to the Dixenous Life Cycle Analyzed by Genome Sequencing, Transcriptome Profiling and Co-infection with Leishmania donovani.</title>
        <authorList>
            <person name="Kraeva N."/>
            <person name="Butenko A."/>
            <person name="Hlavacova J."/>
            <person name="Kostygov A."/>
            <person name="Myskova J."/>
            <person name="Grybchuk D."/>
            <person name="Lestinova T."/>
            <person name="Votypka J."/>
            <person name="Volf P."/>
            <person name="Opperdoes F."/>
            <person name="Flegontov P."/>
            <person name="Lukes J."/>
            <person name="Yurchenko V."/>
        </authorList>
    </citation>
    <scope>NUCLEOTIDE SEQUENCE [LARGE SCALE GENOMIC DNA]</scope>
    <source>
        <strain evidence="2 3">ATCC 30220</strain>
    </source>
</reference>
<dbReference type="OrthoDB" id="246054at2759"/>
<comment type="caution">
    <text evidence="2">The sequence shown here is derived from an EMBL/GenBank/DDBJ whole genome shotgun (WGS) entry which is preliminary data.</text>
</comment>
<feature type="compositionally biased region" description="Low complexity" evidence="1">
    <location>
        <begin position="139"/>
        <end position="149"/>
    </location>
</feature>
<feature type="region of interest" description="Disordered" evidence="1">
    <location>
        <begin position="230"/>
        <end position="267"/>
    </location>
</feature>
<evidence type="ECO:0000313" key="3">
    <source>
        <dbReference type="Proteomes" id="UP000038009"/>
    </source>
</evidence>
<proteinExistence type="predicted"/>
<feature type="region of interest" description="Disordered" evidence="1">
    <location>
        <begin position="115"/>
        <end position="149"/>
    </location>
</feature>